<reference evidence="1 2" key="1">
    <citation type="submission" date="2017-05" db="EMBL/GenBank/DDBJ databases">
        <title>Isolation of Rhodococcus sp. S2-17 biodegrading of BP-3.</title>
        <authorList>
            <person name="Lee Y."/>
            <person name="Kim K.H."/>
            <person name="Chun B.H."/>
            <person name="Jung H.S."/>
            <person name="Jeon C.O."/>
        </authorList>
    </citation>
    <scope>NUCLEOTIDE SEQUENCE [LARGE SCALE GENOMIC DNA]</scope>
    <source>
        <strain evidence="1 2">S2-17</strain>
    </source>
</reference>
<sequence length="84" mass="8859">MPPTLVQEVPVPEYRATACRSGVQAVNGVAGDPERVAGPTDGFPIYNPVMGGDSGRAPKRSRWCRVDRSRRVPVIGGVDAAAGR</sequence>
<dbReference type="Proteomes" id="UP000245711">
    <property type="component" value="Chromosome"/>
</dbReference>
<dbReference type="KEGG" id="roz:CBI38_21245"/>
<gene>
    <name evidence="1" type="ORF">CBI38_21245</name>
</gene>
<accession>A0A2S2BYK5</accession>
<proteinExistence type="predicted"/>
<evidence type="ECO:0000313" key="2">
    <source>
        <dbReference type="Proteomes" id="UP000245711"/>
    </source>
</evidence>
<dbReference type="AlphaFoldDB" id="A0A2S2BYK5"/>
<organism evidence="1 2">
    <name type="scientific">Rhodococcus oxybenzonivorans</name>
    <dbReference type="NCBI Taxonomy" id="1990687"/>
    <lineage>
        <taxon>Bacteria</taxon>
        <taxon>Bacillati</taxon>
        <taxon>Actinomycetota</taxon>
        <taxon>Actinomycetes</taxon>
        <taxon>Mycobacteriales</taxon>
        <taxon>Nocardiaceae</taxon>
        <taxon>Rhodococcus</taxon>
    </lineage>
</organism>
<protein>
    <submittedName>
        <fullName evidence="1">Uncharacterized protein</fullName>
    </submittedName>
</protein>
<evidence type="ECO:0000313" key="1">
    <source>
        <dbReference type="EMBL" id="AWK73720.1"/>
    </source>
</evidence>
<dbReference type="EMBL" id="CP021354">
    <property type="protein sequence ID" value="AWK73720.1"/>
    <property type="molecule type" value="Genomic_DNA"/>
</dbReference>
<keyword evidence="2" id="KW-1185">Reference proteome</keyword>
<name>A0A2S2BYK5_9NOCA</name>